<dbReference type="SUPFAM" id="SSF56801">
    <property type="entry name" value="Acetyl-CoA synthetase-like"/>
    <property type="match status" value="1"/>
</dbReference>
<evidence type="ECO:0000259" key="2">
    <source>
        <dbReference type="Pfam" id="PF00501"/>
    </source>
</evidence>
<keyword evidence="3" id="KW-0436">Ligase</keyword>
<reference evidence="3" key="1">
    <citation type="submission" date="2022-08" db="EMBL/GenBank/DDBJ databases">
        <title>Novel sulphate-reducing endosymbionts in the free-living metamonad Anaeramoeba.</title>
        <authorList>
            <person name="Jerlstrom-Hultqvist J."/>
            <person name="Cepicka I."/>
            <person name="Gallot-Lavallee L."/>
            <person name="Salas-Leiva D."/>
            <person name="Curtis B.A."/>
            <person name="Zahonova K."/>
            <person name="Pipaliya S."/>
            <person name="Dacks J."/>
            <person name="Roger A.J."/>
        </authorList>
    </citation>
    <scope>NUCLEOTIDE SEQUENCE</scope>
    <source>
        <strain evidence="3">Busselton2</strain>
    </source>
</reference>
<dbReference type="Pfam" id="PF00501">
    <property type="entry name" value="AMP-binding"/>
    <property type="match status" value="1"/>
</dbReference>
<gene>
    <name evidence="3" type="ORF">M0812_12945</name>
</gene>
<feature type="signal peptide" evidence="1">
    <location>
        <begin position="1"/>
        <end position="27"/>
    </location>
</feature>
<dbReference type="EMBL" id="JANTQA010000029">
    <property type="protein sequence ID" value="KAJ3440944.1"/>
    <property type="molecule type" value="Genomic_DNA"/>
</dbReference>
<dbReference type="PANTHER" id="PTHR43272">
    <property type="entry name" value="LONG-CHAIN-FATTY-ACID--COA LIGASE"/>
    <property type="match status" value="1"/>
</dbReference>
<dbReference type="InterPro" id="IPR042099">
    <property type="entry name" value="ANL_N_sf"/>
</dbReference>
<dbReference type="Gene3D" id="3.40.50.12780">
    <property type="entry name" value="N-terminal domain of ligase-like"/>
    <property type="match status" value="1"/>
</dbReference>
<keyword evidence="1" id="KW-0732">Signal</keyword>
<accession>A0AAV7ZID8</accession>
<dbReference type="InterPro" id="IPR020845">
    <property type="entry name" value="AMP-binding_CS"/>
</dbReference>
<proteinExistence type="predicted"/>
<name>A0AAV7ZID8_9EUKA</name>
<dbReference type="GO" id="GO:0016020">
    <property type="term" value="C:membrane"/>
    <property type="evidence" value="ECO:0007669"/>
    <property type="project" value="TreeGrafter"/>
</dbReference>
<dbReference type="PROSITE" id="PS00455">
    <property type="entry name" value="AMP_BINDING"/>
    <property type="match status" value="1"/>
</dbReference>
<evidence type="ECO:0000313" key="4">
    <source>
        <dbReference type="Proteomes" id="UP001146793"/>
    </source>
</evidence>
<protein>
    <submittedName>
        <fullName evidence="3">Long-chain-fatty-acid--coa ligase</fullName>
    </submittedName>
</protein>
<feature type="domain" description="AMP-dependent synthetase/ligase" evidence="2">
    <location>
        <begin position="93"/>
        <end position="506"/>
    </location>
</feature>
<dbReference type="Proteomes" id="UP001146793">
    <property type="component" value="Unassembled WGS sequence"/>
</dbReference>
<evidence type="ECO:0000256" key="1">
    <source>
        <dbReference type="SAM" id="SignalP"/>
    </source>
</evidence>
<comment type="caution">
    <text evidence="3">The sequence shown here is derived from an EMBL/GenBank/DDBJ whole genome shotgun (WGS) entry which is preliminary data.</text>
</comment>
<dbReference type="PANTHER" id="PTHR43272:SF3">
    <property type="entry name" value="LONG CHAIN ACYL-COA SYNTHETASE 4"/>
    <property type="match status" value="1"/>
</dbReference>
<dbReference type="InterPro" id="IPR000873">
    <property type="entry name" value="AMP-dep_synth/lig_dom"/>
</dbReference>
<organism evidence="3 4">
    <name type="scientific">Anaeramoeba flamelloides</name>
    <dbReference type="NCBI Taxonomy" id="1746091"/>
    <lineage>
        <taxon>Eukaryota</taxon>
        <taxon>Metamonada</taxon>
        <taxon>Anaeramoebidae</taxon>
        <taxon>Anaeramoeba</taxon>
    </lineage>
</organism>
<dbReference type="GO" id="GO:0005783">
    <property type="term" value="C:endoplasmic reticulum"/>
    <property type="evidence" value="ECO:0007669"/>
    <property type="project" value="TreeGrafter"/>
</dbReference>
<sequence>MLSLIFLVFIVCLIVLLLLLLVPASKAPPKAPKFRTQVVDVNGEKIYRSLEIKDKLREQWDERITTLYDLTQVRLKEAPDSPLFGSREFTTEYTDKYHYKTTSEFCTDLTHLGGGLVNLGVSTHKNLGIWAQNCYEWVVTEHACYAYTITPVPLYHTFGIDSLIYIINHANLEVLVSTVDNCKKLFPNLERCPDLKDFIVIEDQTKSESERQKEMKELSQLVENTEGIHIYTFQSVMEEGKNSPVEHRPPSPSDLCGIVYTSGSTSFPKGVMVPHKMMISCMSAVDRFGYDYSEKDVYISYLPLPHIYERVVLNCLVGCGGRAAFLTNIRNILVELPMIRPTVLPAVPRVLIRVHDGLKKKLNDGPFIMRWAFNVAYYFKKRAILKGKDHPFLDFLIFNKIKSRISDKLNIVVSGGAPLPYLYQEFFSVVFCKKTHQGYGLTESCGPALLHHYFDYDDTTIGHTGSPFASCEVKLQSVPELGYSIEDEEPKGEILLRGNSIFKGYYKDEEKNKEVFTEDGWFKTGDICKVRKDGNFQIIDRKKNIIKLSQGEYVAVELLGDLYQQSKLIEQIFVEGDSAKNYLVAIVKPLFSNVKDKLSLNHLTENEMISNKMVKQLILSEINRIGRANNKHGFEIPKSVLLIKDGFTIENGMSTATLKLKRPIIRKTFEKKIIQLYEQTDTEFRKNK</sequence>
<dbReference type="AlphaFoldDB" id="A0AAV7ZID8"/>
<evidence type="ECO:0000313" key="3">
    <source>
        <dbReference type="EMBL" id="KAJ3440944.1"/>
    </source>
</evidence>
<dbReference type="GO" id="GO:0004467">
    <property type="term" value="F:long-chain fatty acid-CoA ligase activity"/>
    <property type="evidence" value="ECO:0007669"/>
    <property type="project" value="TreeGrafter"/>
</dbReference>
<feature type="chain" id="PRO_5043586094" evidence="1">
    <location>
        <begin position="28"/>
        <end position="688"/>
    </location>
</feature>